<evidence type="ECO:0000313" key="3">
    <source>
        <dbReference type="Proteomes" id="UP001234581"/>
    </source>
</evidence>
<accession>A0AAD7V9W7</accession>
<feature type="compositionally biased region" description="Low complexity" evidence="1">
    <location>
        <begin position="75"/>
        <end position="91"/>
    </location>
</feature>
<dbReference type="AlphaFoldDB" id="A0AAD7V9W7"/>
<dbReference type="EMBL" id="JARTCD010000007">
    <property type="protein sequence ID" value="KAJ8661722.1"/>
    <property type="molecule type" value="Genomic_DNA"/>
</dbReference>
<feature type="compositionally biased region" description="Low complexity" evidence="1">
    <location>
        <begin position="99"/>
        <end position="109"/>
    </location>
</feature>
<feature type="compositionally biased region" description="Polar residues" evidence="1">
    <location>
        <begin position="55"/>
        <end position="66"/>
    </location>
</feature>
<feature type="region of interest" description="Disordered" evidence="1">
    <location>
        <begin position="1"/>
        <end position="128"/>
    </location>
</feature>
<name>A0AAD7V9W7_9FUNG</name>
<evidence type="ECO:0000313" key="2">
    <source>
        <dbReference type="EMBL" id="KAJ8661722.1"/>
    </source>
</evidence>
<dbReference type="GeneID" id="83209946"/>
<dbReference type="RefSeq" id="XP_058346635.1">
    <property type="nucleotide sequence ID" value="XM_058482611.1"/>
</dbReference>
<dbReference type="Proteomes" id="UP001234581">
    <property type="component" value="Unassembled WGS sequence"/>
</dbReference>
<comment type="caution">
    <text evidence="2">The sequence shown here is derived from an EMBL/GenBank/DDBJ whole genome shotgun (WGS) entry which is preliminary data.</text>
</comment>
<proteinExistence type="predicted"/>
<feature type="compositionally biased region" description="Basic and acidic residues" evidence="1">
    <location>
        <begin position="24"/>
        <end position="53"/>
    </location>
</feature>
<gene>
    <name evidence="2" type="ORF">O0I10_002529</name>
</gene>
<evidence type="ECO:0000256" key="1">
    <source>
        <dbReference type="SAM" id="MobiDB-lite"/>
    </source>
</evidence>
<organism evidence="2 3">
    <name type="scientific">Lichtheimia ornata</name>
    <dbReference type="NCBI Taxonomy" id="688661"/>
    <lineage>
        <taxon>Eukaryota</taxon>
        <taxon>Fungi</taxon>
        <taxon>Fungi incertae sedis</taxon>
        <taxon>Mucoromycota</taxon>
        <taxon>Mucoromycotina</taxon>
        <taxon>Mucoromycetes</taxon>
        <taxon>Mucorales</taxon>
        <taxon>Lichtheimiaceae</taxon>
        <taxon>Lichtheimia</taxon>
    </lineage>
</organism>
<sequence>MDTSPNIPRKRSQPPYLKTNNTQRRLDQSRGSRRPAQDEGSSKDVSDRGDRATLRPSSRSGRSPTASPRVKAIPSITTNSASSRRNNNDSPSPSPSPSQTPSTSTSTTPEQQSFEWNGQLEPPDTAGGIATMDVHIQSIAGRAPHVPRVKEMLNRLSTNNKLQIRSFLALNILQRFFSQSASIMMMTPGSTGSVQFAKCRSFLTINRMAGLILRPSKPCEVLAVIPHSEAMEKGWRLKGAWLPHNMLVIYLPSIPPEPPLLKGYLNLDMFANTTPGKSFEWQTMTLALKFPVELLEEIKRDTFIVVCGHSKWAAELRQAYQVFRAKKINHTQRKVVLLDRYQDCRFQRDLSTWKRSWQQPSFWEFGICDLDTPKMPPVKRIFPEYTGGFITTNLENILEKPTILDSIADATRRLNLNPANGEWKFVLRDDILDRISRRMDSQNASQVRMALLHLKSILLCNECELVHDWAEENQGESGVAPTPVDDSAVSLMERLLRQCCYTRQNFVIVDDIASRSPKRLRVIEEIPSWDLYKSFSMDQSH</sequence>
<reference evidence="2 3" key="1">
    <citation type="submission" date="2023-03" db="EMBL/GenBank/DDBJ databases">
        <title>Genome sequence of Lichtheimia ornata CBS 291.66.</title>
        <authorList>
            <person name="Mohabir J.T."/>
            <person name="Shea T.P."/>
            <person name="Kurbessoian T."/>
            <person name="Berby B."/>
            <person name="Fontaine J."/>
            <person name="Livny J."/>
            <person name="Gnirke A."/>
            <person name="Stajich J.E."/>
            <person name="Cuomo C.A."/>
        </authorList>
    </citation>
    <scope>NUCLEOTIDE SEQUENCE [LARGE SCALE GENOMIC DNA]</scope>
    <source>
        <strain evidence="2">CBS 291.66</strain>
    </source>
</reference>
<protein>
    <submittedName>
        <fullName evidence="2">Uncharacterized protein</fullName>
    </submittedName>
</protein>
<keyword evidence="3" id="KW-1185">Reference proteome</keyword>